<feature type="compositionally biased region" description="Low complexity" evidence="1">
    <location>
        <begin position="103"/>
        <end position="119"/>
    </location>
</feature>
<dbReference type="InterPro" id="IPR036390">
    <property type="entry name" value="WH_DNA-bd_sf"/>
</dbReference>
<dbReference type="InterPro" id="IPR011991">
    <property type="entry name" value="ArsR-like_HTH"/>
</dbReference>
<dbReference type="SUPFAM" id="SSF46785">
    <property type="entry name" value="Winged helix' DNA-binding domain"/>
    <property type="match status" value="1"/>
</dbReference>
<gene>
    <name evidence="3" type="ORF">GCM10025868_38250</name>
</gene>
<feature type="compositionally biased region" description="Basic and acidic residues" evidence="1">
    <location>
        <begin position="196"/>
        <end position="207"/>
    </location>
</feature>
<feature type="compositionally biased region" description="Basic and acidic residues" evidence="1">
    <location>
        <begin position="81"/>
        <end position="93"/>
    </location>
</feature>
<feature type="domain" description="Transcription regulator PadR N-terminal" evidence="2">
    <location>
        <begin position="14"/>
        <end position="82"/>
    </location>
</feature>
<sequence length="246" mass="25950">MSPVFAHGRLRLYLLVLLAEAPRHGYEVIRALEERFEGLYAPSAGTVYPRLARLEEEGLVTREDEGRKAVYRITDAGRAEVAARRSEVDEPGGRAHPLAAPDGRPGASAGARQRAGACGPSLADAAREARRTARDAGDGGQRAQRGAKTGPGWADVETSIADFRLRARGAVRSARDHLDEDTVRRVQQALDDALGRIDEALAGRDRPTPPTSPTSPTPPPPPPARDGADDGADGADGADGGRSTDG</sequence>
<protein>
    <recommendedName>
        <fullName evidence="2">Transcription regulator PadR N-terminal domain-containing protein</fullName>
    </recommendedName>
</protein>
<dbReference type="InterPro" id="IPR005149">
    <property type="entry name" value="Tscrpt_reg_PadR_N"/>
</dbReference>
<name>A0ABQ6JJZ6_9ACTN</name>
<evidence type="ECO:0000256" key="1">
    <source>
        <dbReference type="SAM" id="MobiDB-lite"/>
    </source>
</evidence>
<reference evidence="4" key="1">
    <citation type="journal article" date="2019" name="Int. J. Syst. Evol. Microbiol.">
        <title>The Global Catalogue of Microorganisms (GCM) 10K type strain sequencing project: providing services to taxonomists for standard genome sequencing and annotation.</title>
        <authorList>
            <consortium name="The Broad Institute Genomics Platform"/>
            <consortium name="The Broad Institute Genome Sequencing Center for Infectious Disease"/>
            <person name="Wu L."/>
            <person name="Ma J."/>
        </authorList>
    </citation>
    <scope>NUCLEOTIDE SEQUENCE [LARGE SCALE GENOMIC DNA]</scope>
    <source>
        <strain evidence="4">NBRC 108730</strain>
    </source>
</reference>
<feature type="compositionally biased region" description="Pro residues" evidence="1">
    <location>
        <begin position="208"/>
        <end position="224"/>
    </location>
</feature>
<dbReference type="PANTHER" id="PTHR43252:SF7">
    <property type="entry name" value="TRANSCRIPTIONAL REGULATOR YQJI"/>
    <property type="match status" value="1"/>
</dbReference>
<dbReference type="Pfam" id="PF03551">
    <property type="entry name" value="PadR"/>
    <property type="match status" value="1"/>
</dbReference>
<dbReference type="PANTHER" id="PTHR43252">
    <property type="entry name" value="TRANSCRIPTIONAL REGULATOR YQJI"/>
    <property type="match status" value="1"/>
</dbReference>
<feature type="region of interest" description="Disordered" evidence="1">
    <location>
        <begin position="196"/>
        <end position="246"/>
    </location>
</feature>
<accession>A0ABQ6JJZ6</accession>
<feature type="compositionally biased region" description="Basic and acidic residues" evidence="1">
    <location>
        <begin position="125"/>
        <end position="137"/>
    </location>
</feature>
<dbReference type="EMBL" id="BSUZ01000001">
    <property type="protein sequence ID" value="GMA88575.1"/>
    <property type="molecule type" value="Genomic_DNA"/>
</dbReference>
<proteinExistence type="predicted"/>
<comment type="caution">
    <text evidence="3">The sequence shown here is derived from an EMBL/GenBank/DDBJ whole genome shotgun (WGS) entry which is preliminary data.</text>
</comment>
<feature type="region of interest" description="Disordered" evidence="1">
    <location>
        <begin position="81"/>
        <end position="154"/>
    </location>
</feature>
<organism evidence="3 4">
    <name type="scientific">Angustibacter aerolatus</name>
    <dbReference type="NCBI Taxonomy" id="1162965"/>
    <lineage>
        <taxon>Bacteria</taxon>
        <taxon>Bacillati</taxon>
        <taxon>Actinomycetota</taxon>
        <taxon>Actinomycetes</taxon>
        <taxon>Kineosporiales</taxon>
        <taxon>Kineosporiaceae</taxon>
    </lineage>
</organism>
<dbReference type="Proteomes" id="UP001157017">
    <property type="component" value="Unassembled WGS sequence"/>
</dbReference>
<dbReference type="InterPro" id="IPR036388">
    <property type="entry name" value="WH-like_DNA-bd_sf"/>
</dbReference>
<dbReference type="CDD" id="cd00090">
    <property type="entry name" value="HTH_ARSR"/>
    <property type="match status" value="1"/>
</dbReference>
<evidence type="ECO:0000259" key="2">
    <source>
        <dbReference type="Pfam" id="PF03551"/>
    </source>
</evidence>
<evidence type="ECO:0000313" key="3">
    <source>
        <dbReference type="EMBL" id="GMA88575.1"/>
    </source>
</evidence>
<evidence type="ECO:0000313" key="4">
    <source>
        <dbReference type="Proteomes" id="UP001157017"/>
    </source>
</evidence>
<dbReference type="Gene3D" id="1.10.10.10">
    <property type="entry name" value="Winged helix-like DNA-binding domain superfamily/Winged helix DNA-binding domain"/>
    <property type="match status" value="1"/>
</dbReference>
<keyword evidence="4" id="KW-1185">Reference proteome</keyword>